<dbReference type="FunFam" id="3.40.50.2000:FF:000019">
    <property type="entry name" value="Glycosyltransferase"/>
    <property type="match status" value="1"/>
</dbReference>
<dbReference type="Gene3D" id="3.40.50.2000">
    <property type="entry name" value="Glycogen Phosphorylase B"/>
    <property type="match status" value="3"/>
</dbReference>
<dbReference type="CDD" id="cd03784">
    <property type="entry name" value="GT1_Gtf-like"/>
    <property type="match status" value="1"/>
</dbReference>
<dbReference type="EMBL" id="CM018043">
    <property type="protein sequence ID" value="KAA8531648.1"/>
    <property type="molecule type" value="Genomic_DNA"/>
</dbReference>
<sequence length="396" mass="44127">MLRFSKRLASKGVLVTFATPEVTRKQLLNITQTVDECPGIHLEFFSDGLSLDLNRGEHVDLMLASLPVEDVAAEHGIPCAMLYIQAFALYAIYYRYKSLENVPNEALEVPGLPLLEVNDLPTFILPSSPHHFRKLVADSVHSMEKVKWVLGSSFYELEADVVQSMSFFKPILPIGPLMSSVVGEVNTCDAGDSCLKWLDEKLPSSVVYIAFGSIIMLTQKQMQNIAMALKNMNRPFLWVVRSPEKEYSEKKNGELPFDIGSGLVVSWCNQEKVLRHQAVACFLSHCGWNSTLEAVVAGVPVIAFPEWTDQPTNAKLLVDVFKMGVRMRPEDDGTVTKEEVERCIFEITEGPRASEMKKRAMDLREAAKKAVADGGSSDRNVDHFISEIINQSGNTL</sequence>
<dbReference type="GO" id="GO:0080043">
    <property type="term" value="F:quercetin 3-O-glucosyltransferase activity"/>
    <property type="evidence" value="ECO:0007669"/>
    <property type="project" value="TreeGrafter"/>
</dbReference>
<reference evidence="4 5" key="1">
    <citation type="submission" date="2019-09" db="EMBL/GenBank/DDBJ databases">
        <title>A chromosome-level genome assembly of the Chinese tupelo Nyssa sinensis.</title>
        <authorList>
            <person name="Yang X."/>
            <person name="Kang M."/>
            <person name="Yang Y."/>
            <person name="Xiong H."/>
            <person name="Wang M."/>
            <person name="Zhang Z."/>
            <person name="Wang Z."/>
            <person name="Wu H."/>
            <person name="Ma T."/>
            <person name="Liu J."/>
            <person name="Xi Z."/>
        </authorList>
    </citation>
    <scope>NUCLEOTIDE SEQUENCE [LARGE SCALE GENOMIC DNA]</scope>
    <source>
        <strain evidence="4">J267</strain>
        <tissue evidence="4">Leaf</tissue>
    </source>
</reference>
<dbReference type="SUPFAM" id="SSF53756">
    <property type="entry name" value="UDP-Glycosyltransferase/glycogen phosphorylase"/>
    <property type="match status" value="1"/>
</dbReference>
<proteinExistence type="inferred from homology"/>
<dbReference type="Proteomes" id="UP000325577">
    <property type="component" value="Linkage Group LG2"/>
</dbReference>
<dbReference type="OrthoDB" id="5835829at2759"/>
<name>A0A5J5AN52_9ASTE</name>
<gene>
    <name evidence="4" type="ORF">F0562_006635</name>
</gene>
<dbReference type="PANTHER" id="PTHR11926">
    <property type="entry name" value="GLUCOSYL/GLUCURONOSYL TRANSFERASES"/>
    <property type="match status" value="1"/>
</dbReference>
<evidence type="ECO:0000313" key="4">
    <source>
        <dbReference type="EMBL" id="KAA8531648.1"/>
    </source>
</evidence>
<dbReference type="InterPro" id="IPR035595">
    <property type="entry name" value="UDP_glycos_trans_CS"/>
</dbReference>
<keyword evidence="2 3" id="KW-0808">Transferase</keyword>
<evidence type="ECO:0000313" key="5">
    <source>
        <dbReference type="Proteomes" id="UP000325577"/>
    </source>
</evidence>
<dbReference type="GO" id="GO:0080044">
    <property type="term" value="F:quercetin 7-O-glucosyltransferase activity"/>
    <property type="evidence" value="ECO:0007669"/>
    <property type="project" value="TreeGrafter"/>
</dbReference>
<dbReference type="AlphaFoldDB" id="A0A5J5AN52"/>
<evidence type="ECO:0000256" key="1">
    <source>
        <dbReference type="ARBA" id="ARBA00009995"/>
    </source>
</evidence>
<comment type="similarity">
    <text evidence="1 3">Belongs to the UDP-glycosyltransferase family.</text>
</comment>
<dbReference type="PANTHER" id="PTHR11926:SF1264">
    <property type="entry name" value="GLYCOSYLTRANSFERASE-RELATED"/>
    <property type="match status" value="1"/>
</dbReference>
<accession>A0A5J5AN52</accession>
<keyword evidence="3" id="KW-0328">Glycosyltransferase</keyword>
<dbReference type="Pfam" id="PF00201">
    <property type="entry name" value="UDPGT"/>
    <property type="match status" value="1"/>
</dbReference>
<evidence type="ECO:0000256" key="2">
    <source>
        <dbReference type="ARBA" id="ARBA00022679"/>
    </source>
</evidence>
<organism evidence="4 5">
    <name type="scientific">Nyssa sinensis</name>
    <dbReference type="NCBI Taxonomy" id="561372"/>
    <lineage>
        <taxon>Eukaryota</taxon>
        <taxon>Viridiplantae</taxon>
        <taxon>Streptophyta</taxon>
        <taxon>Embryophyta</taxon>
        <taxon>Tracheophyta</taxon>
        <taxon>Spermatophyta</taxon>
        <taxon>Magnoliopsida</taxon>
        <taxon>eudicotyledons</taxon>
        <taxon>Gunneridae</taxon>
        <taxon>Pentapetalae</taxon>
        <taxon>asterids</taxon>
        <taxon>Cornales</taxon>
        <taxon>Nyssaceae</taxon>
        <taxon>Nyssa</taxon>
    </lineage>
</organism>
<protein>
    <submittedName>
        <fullName evidence="4">Uncharacterized protein</fullName>
    </submittedName>
</protein>
<dbReference type="PROSITE" id="PS00375">
    <property type="entry name" value="UDPGT"/>
    <property type="match status" value="1"/>
</dbReference>
<evidence type="ECO:0000256" key="3">
    <source>
        <dbReference type="RuleBase" id="RU003718"/>
    </source>
</evidence>
<dbReference type="GO" id="GO:0010294">
    <property type="term" value="F:abscisic acid glucosyltransferase activity"/>
    <property type="evidence" value="ECO:0007669"/>
    <property type="project" value="TreeGrafter"/>
</dbReference>
<keyword evidence="5" id="KW-1185">Reference proteome</keyword>
<dbReference type="InterPro" id="IPR002213">
    <property type="entry name" value="UDP_glucos_trans"/>
</dbReference>